<keyword evidence="3" id="KW-1185">Reference proteome</keyword>
<protein>
    <recommendedName>
        <fullName evidence="1">DinB-like domain-containing protein</fullName>
    </recommendedName>
</protein>
<evidence type="ECO:0000313" key="2">
    <source>
        <dbReference type="EMBL" id="PWI57126.1"/>
    </source>
</evidence>
<dbReference type="Gene3D" id="1.20.120.450">
    <property type="entry name" value="dinb family like domain"/>
    <property type="match status" value="1"/>
</dbReference>
<dbReference type="AlphaFoldDB" id="A0A2U3D771"/>
<sequence>MVKRGEFIATVEQLHNRLEQVIRRLDDQMLHWKPNENAWSIAQILAHIAEFEHFFSQDILQVAHHPLEKFGRTVEHEDRIKAVQLTGQEAREQLMQATRRGREEVLHSLHSLSDSDLQIEGFHAKFRYQTIEWQIQHFITEHLEKHIEQIQRTQAAYHQ</sequence>
<dbReference type="InterPro" id="IPR024775">
    <property type="entry name" value="DinB-like"/>
</dbReference>
<dbReference type="RefSeq" id="WP_109431098.1">
    <property type="nucleotide sequence ID" value="NZ_MPDK01000018.1"/>
</dbReference>
<dbReference type="OrthoDB" id="2374795at2"/>
<gene>
    <name evidence="2" type="ORF">BM613_10245</name>
</gene>
<accession>A0A2U3D771</accession>
<evidence type="ECO:0000313" key="3">
    <source>
        <dbReference type="Proteomes" id="UP000245380"/>
    </source>
</evidence>
<dbReference type="Pfam" id="PF12867">
    <property type="entry name" value="DinB_2"/>
    <property type="match status" value="1"/>
</dbReference>
<dbReference type="SUPFAM" id="SSF109854">
    <property type="entry name" value="DinB/YfiT-like putative metalloenzymes"/>
    <property type="match status" value="1"/>
</dbReference>
<proteinExistence type="predicted"/>
<comment type="caution">
    <text evidence="2">The sequence shown here is derived from an EMBL/GenBank/DDBJ whole genome shotgun (WGS) entry which is preliminary data.</text>
</comment>
<feature type="domain" description="DinB-like" evidence="1">
    <location>
        <begin position="12"/>
        <end position="150"/>
    </location>
</feature>
<evidence type="ECO:0000259" key="1">
    <source>
        <dbReference type="Pfam" id="PF12867"/>
    </source>
</evidence>
<organism evidence="2 3">
    <name type="scientific">Sulfoacidibacillus thermotolerans</name>
    <name type="common">Acidibacillus sulfuroxidans</name>
    <dbReference type="NCBI Taxonomy" id="1765684"/>
    <lineage>
        <taxon>Bacteria</taxon>
        <taxon>Bacillati</taxon>
        <taxon>Bacillota</taxon>
        <taxon>Bacilli</taxon>
        <taxon>Bacillales</taxon>
        <taxon>Alicyclobacillaceae</taxon>
        <taxon>Sulfoacidibacillus</taxon>
    </lineage>
</organism>
<name>A0A2U3D771_SULT2</name>
<dbReference type="EMBL" id="MPDK01000018">
    <property type="protein sequence ID" value="PWI57126.1"/>
    <property type="molecule type" value="Genomic_DNA"/>
</dbReference>
<dbReference type="Proteomes" id="UP000245380">
    <property type="component" value="Unassembled WGS sequence"/>
</dbReference>
<reference evidence="2 3" key="1">
    <citation type="submission" date="2016-11" db="EMBL/GenBank/DDBJ databases">
        <title>Comparative genomics of Acidibacillus ferroxidans species.</title>
        <authorList>
            <person name="Oliveira G."/>
            <person name="Nunes G."/>
            <person name="Oliveira R."/>
            <person name="Araujo F."/>
            <person name="Salim A."/>
            <person name="Scholte L."/>
            <person name="Morais D."/>
            <person name="Nancucheo I."/>
            <person name="Johnson D.B."/>
            <person name="Grail B."/>
            <person name="Bittencourt J."/>
            <person name="Valadares R."/>
        </authorList>
    </citation>
    <scope>NUCLEOTIDE SEQUENCE [LARGE SCALE GENOMIC DNA]</scope>
    <source>
        <strain evidence="2 3">Y002</strain>
    </source>
</reference>
<dbReference type="InterPro" id="IPR034660">
    <property type="entry name" value="DinB/YfiT-like"/>
</dbReference>